<proteinExistence type="predicted"/>
<evidence type="ECO:0000313" key="1">
    <source>
        <dbReference type="Proteomes" id="UP000095283"/>
    </source>
</evidence>
<name>A0A1I7WSK0_HETBA</name>
<sequence>MMYTPIGLMYFASSCIHSWIICKSKRKIFPLSRRTLKCSYPKRQGPSPLAPIEALNDRMLFVLDANATVFSILTPTDCVTEEEENLFHFYLYFMLSSWKRDQQPTLRTSTSSLQSPVWQRLVTMCRDRVRVLLAQLVAFVLFPAHRKMHEAAVATRSDVDMIPNWKSDWVEEKRRQIVKALAHELQYKQTLYSLLNVNLDYEYALCLGLYEMAILSPLKSDCEEEIDRMIRFLNNCKVGLSFDRFTADSLHNLTTDEILSLHSYSQHRKSVMAQLRSKLEAMRDGEEKYTAQVSEVAIAVTCEVVEEQSLNRKIFIKATKAAIGEFIEAEKVMEQIAVS</sequence>
<protein>
    <submittedName>
        <fullName evidence="2">PCI domain-containing protein</fullName>
    </submittedName>
</protein>
<organism evidence="1 2">
    <name type="scientific">Heterorhabditis bacteriophora</name>
    <name type="common">Entomopathogenic nematode worm</name>
    <dbReference type="NCBI Taxonomy" id="37862"/>
    <lineage>
        <taxon>Eukaryota</taxon>
        <taxon>Metazoa</taxon>
        <taxon>Ecdysozoa</taxon>
        <taxon>Nematoda</taxon>
        <taxon>Chromadorea</taxon>
        <taxon>Rhabditida</taxon>
        <taxon>Rhabditina</taxon>
        <taxon>Rhabditomorpha</taxon>
        <taxon>Strongyloidea</taxon>
        <taxon>Heterorhabditidae</taxon>
        <taxon>Heterorhabditis</taxon>
    </lineage>
</organism>
<keyword evidence="1" id="KW-1185">Reference proteome</keyword>
<reference evidence="2" key="1">
    <citation type="submission" date="2016-11" db="UniProtKB">
        <authorList>
            <consortium name="WormBaseParasite"/>
        </authorList>
    </citation>
    <scope>IDENTIFICATION</scope>
</reference>
<dbReference type="WBParaSite" id="Hba_08160">
    <property type="protein sequence ID" value="Hba_08160"/>
    <property type="gene ID" value="Hba_08160"/>
</dbReference>
<evidence type="ECO:0000313" key="2">
    <source>
        <dbReference type="WBParaSite" id="Hba_08160"/>
    </source>
</evidence>
<accession>A0A1I7WSK0</accession>
<dbReference type="Proteomes" id="UP000095283">
    <property type="component" value="Unplaced"/>
</dbReference>
<dbReference type="AlphaFoldDB" id="A0A1I7WSK0"/>